<evidence type="ECO:0000259" key="10">
    <source>
        <dbReference type="PROSITE" id="PS51352"/>
    </source>
</evidence>
<keyword evidence="6" id="KW-1015">Disulfide bond</keyword>
<dbReference type="InterPro" id="IPR036249">
    <property type="entry name" value="Thioredoxin-like_sf"/>
</dbReference>
<dbReference type="AlphaFoldDB" id="H8GKM9"/>
<evidence type="ECO:0000313" key="11">
    <source>
        <dbReference type="EMBL" id="EIC28037.1"/>
    </source>
</evidence>
<protein>
    <recommendedName>
        <fullName evidence="3">Thiol:disulfide interchange protein DsbA</fullName>
    </recommendedName>
</protein>
<keyword evidence="9" id="KW-1133">Transmembrane helix</keyword>
<keyword evidence="12" id="KW-1185">Reference proteome</keyword>
<feature type="transmembrane region" description="Helical" evidence="9">
    <location>
        <begin position="6"/>
        <end position="26"/>
    </location>
</feature>
<keyword evidence="9" id="KW-0472">Membrane</keyword>
<dbReference type="STRING" id="686340.Metal_0170"/>
<keyword evidence="7" id="KW-0676">Redox-active center</keyword>
<dbReference type="SUPFAM" id="SSF52833">
    <property type="entry name" value="Thioredoxin-like"/>
    <property type="match status" value="1"/>
</dbReference>
<keyword evidence="5" id="KW-0574">Periplasm</keyword>
<dbReference type="PROSITE" id="PS51352">
    <property type="entry name" value="THIOREDOXIN_2"/>
    <property type="match status" value="1"/>
</dbReference>
<evidence type="ECO:0000256" key="3">
    <source>
        <dbReference type="ARBA" id="ARBA00013831"/>
    </source>
</evidence>
<evidence type="ECO:0000256" key="4">
    <source>
        <dbReference type="ARBA" id="ARBA00022729"/>
    </source>
</evidence>
<evidence type="ECO:0000313" key="12">
    <source>
        <dbReference type="Proteomes" id="UP000005090"/>
    </source>
</evidence>
<dbReference type="PANTHER" id="PTHR35891">
    <property type="entry name" value="THIOL:DISULFIDE INTERCHANGE PROTEIN DSBA"/>
    <property type="match status" value="1"/>
</dbReference>
<evidence type="ECO:0000256" key="1">
    <source>
        <dbReference type="ARBA" id="ARBA00004418"/>
    </source>
</evidence>
<dbReference type="InterPro" id="IPR013766">
    <property type="entry name" value="Thioredoxin_domain"/>
</dbReference>
<dbReference type="Proteomes" id="UP000005090">
    <property type="component" value="Chromosome"/>
</dbReference>
<dbReference type="PANTHER" id="PTHR35891:SF2">
    <property type="entry name" value="THIOL:DISULFIDE INTERCHANGE PROTEIN DSBA"/>
    <property type="match status" value="1"/>
</dbReference>
<evidence type="ECO:0000256" key="5">
    <source>
        <dbReference type="ARBA" id="ARBA00022764"/>
    </source>
</evidence>
<dbReference type="EMBL" id="CM001475">
    <property type="protein sequence ID" value="EIC28037.1"/>
    <property type="molecule type" value="Genomic_DNA"/>
</dbReference>
<accession>H8GKM9</accession>
<dbReference type="InterPro" id="IPR001853">
    <property type="entry name" value="DSBA-like_thioredoxin_dom"/>
</dbReference>
<organism evidence="11 12">
    <name type="scientific">Methylomicrobium album BG8</name>
    <dbReference type="NCBI Taxonomy" id="686340"/>
    <lineage>
        <taxon>Bacteria</taxon>
        <taxon>Pseudomonadati</taxon>
        <taxon>Pseudomonadota</taxon>
        <taxon>Gammaproteobacteria</taxon>
        <taxon>Methylococcales</taxon>
        <taxon>Methylococcaceae</taxon>
        <taxon>Methylomicrobium</taxon>
    </lineage>
</organism>
<dbReference type="HOGENOM" id="CLU_088255_1_0_6"/>
<evidence type="ECO:0000256" key="8">
    <source>
        <dbReference type="SAM" id="MobiDB-lite"/>
    </source>
</evidence>
<dbReference type="Pfam" id="PF01323">
    <property type="entry name" value="DSBA"/>
    <property type="match status" value="1"/>
</dbReference>
<dbReference type="InterPro" id="IPR017937">
    <property type="entry name" value="Thioredoxin_CS"/>
</dbReference>
<feature type="domain" description="Thioredoxin" evidence="10">
    <location>
        <begin position="64"/>
        <end position="279"/>
    </location>
</feature>
<comment type="subcellular location">
    <subcellularLocation>
        <location evidence="1">Periplasm</location>
    </subcellularLocation>
</comment>
<dbReference type="GO" id="GO:0042597">
    <property type="term" value="C:periplasmic space"/>
    <property type="evidence" value="ECO:0007669"/>
    <property type="project" value="UniProtKB-SubCell"/>
</dbReference>
<comment type="similarity">
    <text evidence="2">Belongs to the thioredoxin family. DsbA subfamily.</text>
</comment>
<feature type="compositionally biased region" description="Low complexity" evidence="8">
    <location>
        <begin position="35"/>
        <end position="97"/>
    </location>
</feature>
<evidence type="ECO:0000256" key="6">
    <source>
        <dbReference type="ARBA" id="ARBA00023157"/>
    </source>
</evidence>
<dbReference type="eggNOG" id="COG1651">
    <property type="taxonomic scope" value="Bacteria"/>
</dbReference>
<dbReference type="Gene3D" id="3.40.30.10">
    <property type="entry name" value="Glutaredoxin"/>
    <property type="match status" value="1"/>
</dbReference>
<dbReference type="PROSITE" id="PS00194">
    <property type="entry name" value="THIOREDOXIN_1"/>
    <property type="match status" value="1"/>
</dbReference>
<name>H8GKM9_METAL</name>
<sequence>MRKNFIQIGLIILTLAVLAGASIFFYQKMQERPGSETAAPEQATAAPTSAEKQPAAEASPPAPATPAAQAPQPTAETAAPAQVEPAAPAAEPAAGPAAEEELAGGYETLDAPQPTQDPDKIEVIEFFWYGCPHCYDFEPILESWVKKLPANVDFIRQPAAFSDLWAKHAKAFYVAQALGVLDDKVHADFFDTLQNKRQKLETEEELAAFFTAHGVKEADFHEAYNSFLVDTKVRQAAAMPARYGVTGVPVLIVNGKYKVDGRSAGSHEKMIEVTNQLIKKEAAAKK</sequence>
<feature type="region of interest" description="Disordered" evidence="8">
    <location>
        <begin position="35"/>
        <end position="100"/>
    </location>
</feature>
<reference evidence="11 12" key="1">
    <citation type="journal article" date="2013" name="Genome Announc.">
        <title>Genome Sequence of the Obligate Gammaproteobacterial Methanotroph Methylomicrobium album Strain BG8.</title>
        <authorList>
            <person name="Kits K.D."/>
            <person name="Kalyuzhnaya M.G."/>
            <person name="Klotz M.G."/>
            <person name="Jetten M.S."/>
            <person name="Op den Camp H.J."/>
            <person name="Vuilleumier S."/>
            <person name="Bringel F."/>
            <person name="Dispirito A.A."/>
            <person name="Murrell J.C."/>
            <person name="Bruce D."/>
            <person name="Cheng J.F."/>
            <person name="Copeland A."/>
            <person name="Goodwin L."/>
            <person name="Hauser L."/>
            <person name="Lajus A."/>
            <person name="Land M.L."/>
            <person name="Lapidus A."/>
            <person name="Lucas S."/>
            <person name="Medigue C."/>
            <person name="Pitluck S."/>
            <person name="Woyke T."/>
            <person name="Zeytun A."/>
            <person name="Stein L.Y."/>
        </authorList>
    </citation>
    <scope>NUCLEOTIDE SEQUENCE [LARGE SCALE GENOMIC DNA]</scope>
    <source>
        <strain evidence="11 12">BG8</strain>
    </source>
</reference>
<dbReference type="InterPro" id="IPR023205">
    <property type="entry name" value="DsbA/DsbL"/>
</dbReference>
<keyword evidence="4" id="KW-0732">Signal</keyword>
<gene>
    <name evidence="11" type="ORF">Metal_0170</name>
</gene>
<dbReference type="CDD" id="cd03019">
    <property type="entry name" value="DsbA_DsbA"/>
    <property type="match status" value="1"/>
</dbReference>
<dbReference type="GO" id="GO:0015036">
    <property type="term" value="F:disulfide oxidoreductase activity"/>
    <property type="evidence" value="ECO:0007669"/>
    <property type="project" value="UniProtKB-ARBA"/>
</dbReference>
<evidence type="ECO:0000256" key="2">
    <source>
        <dbReference type="ARBA" id="ARBA00005791"/>
    </source>
</evidence>
<evidence type="ECO:0000256" key="7">
    <source>
        <dbReference type="ARBA" id="ARBA00023284"/>
    </source>
</evidence>
<proteinExistence type="inferred from homology"/>
<keyword evidence="9" id="KW-0812">Transmembrane</keyword>
<evidence type="ECO:0000256" key="9">
    <source>
        <dbReference type="SAM" id="Phobius"/>
    </source>
</evidence>
<dbReference type="InterPro" id="IPR050824">
    <property type="entry name" value="Thiol_disulfide_DsbA"/>
</dbReference>